<evidence type="ECO:0000313" key="2">
    <source>
        <dbReference type="Proteomes" id="UP000814128"/>
    </source>
</evidence>
<name>A0ACB8QDQ1_9AGAM</name>
<gene>
    <name evidence="1" type="ORF">K488DRAFT_72576</name>
</gene>
<evidence type="ECO:0000313" key="1">
    <source>
        <dbReference type="EMBL" id="KAI0029936.1"/>
    </source>
</evidence>
<accession>A0ACB8QDQ1</accession>
<reference evidence="1" key="1">
    <citation type="submission" date="2021-02" db="EMBL/GenBank/DDBJ databases">
        <authorList>
            <consortium name="DOE Joint Genome Institute"/>
            <person name="Ahrendt S."/>
            <person name="Looney B.P."/>
            <person name="Miyauchi S."/>
            <person name="Morin E."/>
            <person name="Drula E."/>
            <person name="Courty P.E."/>
            <person name="Chicoki N."/>
            <person name="Fauchery L."/>
            <person name="Kohler A."/>
            <person name="Kuo A."/>
            <person name="Labutti K."/>
            <person name="Pangilinan J."/>
            <person name="Lipzen A."/>
            <person name="Riley R."/>
            <person name="Andreopoulos W."/>
            <person name="He G."/>
            <person name="Johnson J."/>
            <person name="Barry K.W."/>
            <person name="Grigoriev I.V."/>
            <person name="Nagy L."/>
            <person name="Hibbett D."/>
            <person name="Henrissat B."/>
            <person name="Matheny P.B."/>
            <person name="Labbe J."/>
            <person name="Martin F."/>
        </authorList>
    </citation>
    <scope>NUCLEOTIDE SEQUENCE</scope>
    <source>
        <strain evidence="1">EC-137</strain>
    </source>
</reference>
<comment type="caution">
    <text evidence="1">The sequence shown here is derived from an EMBL/GenBank/DDBJ whole genome shotgun (WGS) entry which is preliminary data.</text>
</comment>
<keyword evidence="2" id="KW-1185">Reference proteome</keyword>
<protein>
    <submittedName>
        <fullName evidence="1">Uncharacterized protein</fullName>
    </submittedName>
</protein>
<sequence length="130" mass="13464">MFARFFFVAALVSAVAIAAPGYEIPCDDPIPAVHGPVKTCNRGNLRCCNSVQDAKSINFKTLLGDQYSLLPDTLEGTNVPIGLDCSPLILGAGGGCNQQTVCCDGGHMSGLLSINCNAYQGGMAGLLNVL</sequence>
<proteinExistence type="predicted"/>
<dbReference type="EMBL" id="MU273648">
    <property type="protein sequence ID" value="KAI0029936.1"/>
    <property type="molecule type" value="Genomic_DNA"/>
</dbReference>
<reference evidence="1" key="2">
    <citation type="journal article" date="2022" name="New Phytol.">
        <title>Evolutionary transition to the ectomycorrhizal habit in the genomes of a hyperdiverse lineage of mushroom-forming fungi.</title>
        <authorList>
            <person name="Looney B."/>
            <person name="Miyauchi S."/>
            <person name="Morin E."/>
            <person name="Drula E."/>
            <person name="Courty P.E."/>
            <person name="Kohler A."/>
            <person name="Kuo A."/>
            <person name="LaButti K."/>
            <person name="Pangilinan J."/>
            <person name="Lipzen A."/>
            <person name="Riley R."/>
            <person name="Andreopoulos W."/>
            <person name="He G."/>
            <person name="Johnson J."/>
            <person name="Nolan M."/>
            <person name="Tritt A."/>
            <person name="Barry K.W."/>
            <person name="Grigoriev I.V."/>
            <person name="Nagy L.G."/>
            <person name="Hibbett D."/>
            <person name="Henrissat B."/>
            <person name="Matheny P.B."/>
            <person name="Labbe J."/>
            <person name="Martin F.M."/>
        </authorList>
    </citation>
    <scope>NUCLEOTIDE SEQUENCE</scope>
    <source>
        <strain evidence="1">EC-137</strain>
    </source>
</reference>
<dbReference type="Proteomes" id="UP000814128">
    <property type="component" value="Unassembled WGS sequence"/>
</dbReference>
<organism evidence="1 2">
    <name type="scientific">Vararia minispora EC-137</name>
    <dbReference type="NCBI Taxonomy" id="1314806"/>
    <lineage>
        <taxon>Eukaryota</taxon>
        <taxon>Fungi</taxon>
        <taxon>Dikarya</taxon>
        <taxon>Basidiomycota</taxon>
        <taxon>Agaricomycotina</taxon>
        <taxon>Agaricomycetes</taxon>
        <taxon>Russulales</taxon>
        <taxon>Lachnocladiaceae</taxon>
        <taxon>Vararia</taxon>
    </lineage>
</organism>